<sequence>MIHTDPGQGTVLSPFLFILYISDFRFSSQSCHLQKFSDDSAIVGCISRGQEEEYRSVVDRFVEWCGLNHLQLNVTKTKELVVDFRRQRTRLNSFTIRGTEVDIVDSYKYLGVHLDNKLDWTTNTDAIYKKGQSHFLRRLRSFNVCRTMPADVLSLGGIQRHLLRCSVLGGSSGELDLSWELNWSLWRRVRLRDYSQTQRCFEIHANMLMPNNYYMMMIWLCPLTDDALKSQCLEFGAVWRKYFASAVVFML</sequence>
<organism evidence="1 2">
    <name type="scientific">Scortum barcoo</name>
    <name type="common">barcoo grunter</name>
    <dbReference type="NCBI Taxonomy" id="214431"/>
    <lineage>
        <taxon>Eukaryota</taxon>
        <taxon>Metazoa</taxon>
        <taxon>Chordata</taxon>
        <taxon>Craniata</taxon>
        <taxon>Vertebrata</taxon>
        <taxon>Euteleostomi</taxon>
        <taxon>Actinopterygii</taxon>
        <taxon>Neopterygii</taxon>
        <taxon>Teleostei</taxon>
        <taxon>Neoteleostei</taxon>
        <taxon>Acanthomorphata</taxon>
        <taxon>Eupercaria</taxon>
        <taxon>Centrarchiformes</taxon>
        <taxon>Terapontoidei</taxon>
        <taxon>Terapontidae</taxon>
        <taxon>Scortum</taxon>
    </lineage>
</organism>
<gene>
    <name evidence="1" type="ORF">L3Q82_011403</name>
</gene>
<comment type="caution">
    <text evidence="1">The sequence shown here is derived from an EMBL/GenBank/DDBJ whole genome shotgun (WGS) entry which is preliminary data.</text>
</comment>
<evidence type="ECO:0000313" key="2">
    <source>
        <dbReference type="Proteomes" id="UP000831701"/>
    </source>
</evidence>
<accession>A0ACB8W9V0</accession>
<dbReference type="EMBL" id="CM041543">
    <property type="protein sequence ID" value="KAI3364622.1"/>
    <property type="molecule type" value="Genomic_DNA"/>
</dbReference>
<evidence type="ECO:0000313" key="1">
    <source>
        <dbReference type="EMBL" id="KAI3364622.1"/>
    </source>
</evidence>
<dbReference type="Proteomes" id="UP000831701">
    <property type="component" value="Chromosome 13"/>
</dbReference>
<keyword evidence="2" id="KW-1185">Reference proteome</keyword>
<reference evidence="1" key="1">
    <citation type="submission" date="2022-04" db="EMBL/GenBank/DDBJ databases">
        <title>Jade perch genome.</title>
        <authorList>
            <person name="Chao B."/>
        </authorList>
    </citation>
    <scope>NUCLEOTIDE SEQUENCE</scope>
    <source>
        <strain evidence="1">CB-2022</strain>
    </source>
</reference>
<protein>
    <submittedName>
        <fullName evidence="1">Uncharacterized protein</fullName>
    </submittedName>
</protein>
<proteinExistence type="predicted"/>
<name>A0ACB8W9V0_9TELE</name>